<keyword evidence="1" id="KW-0812">Transmembrane</keyword>
<dbReference type="Proteomes" id="UP000574761">
    <property type="component" value="Unassembled WGS sequence"/>
</dbReference>
<gene>
    <name evidence="2" type="ORF">GGQ64_000372</name>
</gene>
<feature type="transmembrane region" description="Helical" evidence="1">
    <location>
        <begin position="15"/>
        <end position="33"/>
    </location>
</feature>
<proteinExistence type="predicted"/>
<sequence>MSFDHDTIVGFSKSFGLLYLVAMSIGVVIYAFWPANKKQFDRAAESVVSDEEDRPWL</sequence>
<accession>A0A7W6GGR9</accession>
<evidence type="ECO:0000313" key="3">
    <source>
        <dbReference type="Proteomes" id="UP000574761"/>
    </source>
</evidence>
<keyword evidence="1" id="KW-1133">Transmembrane helix</keyword>
<dbReference type="RefSeq" id="WP_183798261.1">
    <property type="nucleotide sequence ID" value="NZ_JACIEE010000001.1"/>
</dbReference>
<organism evidence="2 3">
    <name type="scientific">Mycoplana azooxidifex</name>
    <dbReference type="NCBI Taxonomy" id="1636188"/>
    <lineage>
        <taxon>Bacteria</taxon>
        <taxon>Pseudomonadati</taxon>
        <taxon>Pseudomonadota</taxon>
        <taxon>Alphaproteobacteria</taxon>
        <taxon>Hyphomicrobiales</taxon>
        <taxon>Rhizobiaceae</taxon>
        <taxon>Mycoplana</taxon>
    </lineage>
</organism>
<dbReference type="EMBL" id="JACIEE010000001">
    <property type="protein sequence ID" value="MBB3975196.1"/>
    <property type="molecule type" value="Genomic_DNA"/>
</dbReference>
<keyword evidence="3" id="KW-1185">Reference proteome</keyword>
<protein>
    <submittedName>
        <fullName evidence="2">Cytochrome c oxidase cbb3-type subunit 4</fullName>
    </submittedName>
</protein>
<dbReference type="InterPro" id="IPR008621">
    <property type="entry name" value="Cbb3-typ_cyt_oxidase_comp"/>
</dbReference>
<comment type="caution">
    <text evidence="2">The sequence shown here is derived from an EMBL/GenBank/DDBJ whole genome shotgun (WGS) entry which is preliminary data.</text>
</comment>
<keyword evidence="1" id="KW-0472">Membrane</keyword>
<evidence type="ECO:0000313" key="2">
    <source>
        <dbReference type="EMBL" id="MBB3975196.1"/>
    </source>
</evidence>
<dbReference type="CDD" id="cd01324">
    <property type="entry name" value="cbb3_Oxidase_CcoQ"/>
    <property type="match status" value="1"/>
</dbReference>
<reference evidence="2 3" key="1">
    <citation type="submission" date="2020-08" db="EMBL/GenBank/DDBJ databases">
        <title>Genomic Encyclopedia of Type Strains, Phase IV (KMG-IV): sequencing the most valuable type-strain genomes for metagenomic binning, comparative biology and taxonomic classification.</title>
        <authorList>
            <person name="Goeker M."/>
        </authorList>
    </citation>
    <scope>NUCLEOTIDE SEQUENCE [LARGE SCALE GENOMIC DNA]</scope>
    <source>
        <strain evidence="2 3">DSM 100211</strain>
    </source>
</reference>
<dbReference type="AlphaFoldDB" id="A0A7W6GGR9"/>
<dbReference type="Pfam" id="PF05545">
    <property type="entry name" value="FixQ"/>
    <property type="match status" value="1"/>
</dbReference>
<evidence type="ECO:0000256" key="1">
    <source>
        <dbReference type="SAM" id="Phobius"/>
    </source>
</evidence>
<name>A0A7W6GGR9_9HYPH</name>